<name>A0A5D6W487_9FIRM</name>
<dbReference type="InterPro" id="IPR003593">
    <property type="entry name" value="AAA+_ATPase"/>
</dbReference>
<accession>A0A5D6W487</accession>
<feature type="domain" description="ABC transporter" evidence="3">
    <location>
        <begin position="1"/>
        <end position="232"/>
    </location>
</feature>
<organism evidence="4 5">
    <name type="scientific">Selenomonas ruminis</name>
    <dbReference type="NCBI Taxonomy" id="2593411"/>
    <lineage>
        <taxon>Bacteria</taxon>
        <taxon>Bacillati</taxon>
        <taxon>Bacillota</taxon>
        <taxon>Negativicutes</taxon>
        <taxon>Selenomonadales</taxon>
        <taxon>Selenomonadaceae</taxon>
        <taxon>Selenomonas</taxon>
    </lineage>
</organism>
<dbReference type="InterPro" id="IPR027417">
    <property type="entry name" value="P-loop_NTPase"/>
</dbReference>
<dbReference type="PANTHER" id="PTHR43514">
    <property type="entry name" value="ABC TRANSPORTER I FAMILY MEMBER 10"/>
    <property type="match status" value="1"/>
</dbReference>
<gene>
    <name evidence="4" type="ORF">FZ040_08150</name>
</gene>
<evidence type="ECO:0000313" key="4">
    <source>
        <dbReference type="EMBL" id="TYZ22610.1"/>
    </source>
</evidence>
<dbReference type="OrthoDB" id="9802264at2"/>
<reference evidence="4 5" key="1">
    <citation type="submission" date="2019-08" db="EMBL/GenBank/DDBJ databases">
        <title>Selenomonas sp. mPRGC5 and Selenomonas sp. mPRGC8 isolated from ruminal fluid of dairy goat (Capra hircus).</title>
        <authorList>
            <person name="Poothong S."/>
            <person name="Nuengjamnong C."/>
            <person name="Tanasupawat S."/>
        </authorList>
    </citation>
    <scope>NUCLEOTIDE SEQUENCE [LARGE SCALE GENOMIC DNA]</scope>
    <source>
        <strain evidence="5">mPRGC5</strain>
    </source>
</reference>
<dbReference type="PROSITE" id="PS00211">
    <property type="entry name" value="ABC_TRANSPORTER_1"/>
    <property type="match status" value="1"/>
</dbReference>
<protein>
    <submittedName>
        <fullName evidence="4">ATP-binding cassette domain-containing protein</fullName>
    </submittedName>
</protein>
<dbReference type="GO" id="GO:0005524">
    <property type="term" value="F:ATP binding"/>
    <property type="evidence" value="ECO:0007669"/>
    <property type="project" value="UniProtKB-KW"/>
</dbReference>
<evidence type="ECO:0000256" key="1">
    <source>
        <dbReference type="ARBA" id="ARBA00022741"/>
    </source>
</evidence>
<dbReference type="GO" id="GO:0016887">
    <property type="term" value="F:ATP hydrolysis activity"/>
    <property type="evidence" value="ECO:0007669"/>
    <property type="project" value="InterPro"/>
</dbReference>
<dbReference type="SUPFAM" id="SSF52540">
    <property type="entry name" value="P-loop containing nucleoside triphosphate hydrolases"/>
    <property type="match status" value="1"/>
</dbReference>
<keyword evidence="2 4" id="KW-0067">ATP-binding</keyword>
<comment type="caution">
    <text evidence="4">The sequence shown here is derived from an EMBL/GenBank/DDBJ whole genome shotgun (WGS) entry which is preliminary data.</text>
</comment>
<sequence length="347" mass="38771">MELTVRIKKKLRNFTLAADFSVKDEVFALLGASGCGKSMTLKCIAGIETPDSGSIVLNGRVLYDSDKKINLSPQKRRVGYLFQNYALFPNMTIRENIRFAAGGTAAQKDEKVQANLERFSLLELADAYPAELSGGQQQRAAFARILASDAELLLLDEPFSALDSYLKWQLELELGKVLPSYEGTALLVSHDRGEVYRLADTVAVINQGKMEKVHEKKELFQKPGTLAAALLTGCKNVSAASRLDAHHVRAEDWQFDLLAGDVAEDIKYVGIRAHFLEFRRQPGENTIPIDIVKVIEDTFSMLVMVRKAGSDGKAIRCELPKKEWQQLKDATELYLYFPPEKIMVLQQ</sequence>
<evidence type="ECO:0000259" key="3">
    <source>
        <dbReference type="PROSITE" id="PS50893"/>
    </source>
</evidence>
<dbReference type="EMBL" id="VTOY01000005">
    <property type="protein sequence ID" value="TYZ22610.1"/>
    <property type="molecule type" value="Genomic_DNA"/>
</dbReference>
<dbReference type="InterPro" id="IPR017871">
    <property type="entry name" value="ABC_transporter-like_CS"/>
</dbReference>
<evidence type="ECO:0000313" key="5">
    <source>
        <dbReference type="Proteomes" id="UP000323646"/>
    </source>
</evidence>
<dbReference type="PROSITE" id="PS50893">
    <property type="entry name" value="ABC_TRANSPORTER_2"/>
    <property type="match status" value="1"/>
</dbReference>
<dbReference type="PANTHER" id="PTHR43514:SF1">
    <property type="entry name" value="SULFATE_THIOSULFATE IMPORT ATP-BINDING PROTEIN CYSA"/>
    <property type="match status" value="1"/>
</dbReference>
<dbReference type="SMART" id="SM00382">
    <property type="entry name" value="AAA"/>
    <property type="match status" value="1"/>
</dbReference>
<dbReference type="InterPro" id="IPR003439">
    <property type="entry name" value="ABC_transporter-like_ATP-bd"/>
</dbReference>
<dbReference type="Gene3D" id="3.40.50.300">
    <property type="entry name" value="P-loop containing nucleotide triphosphate hydrolases"/>
    <property type="match status" value="1"/>
</dbReference>
<dbReference type="Pfam" id="PF00005">
    <property type="entry name" value="ABC_tran"/>
    <property type="match status" value="1"/>
</dbReference>
<dbReference type="AlphaFoldDB" id="A0A5D6W487"/>
<keyword evidence="1" id="KW-0547">Nucleotide-binding</keyword>
<proteinExistence type="predicted"/>
<dbReference type="RefSeq" id="WP_149171529.1">
    <property type="nucleotide sequence ID" value="NZ_VTOY01000005.1"/>
</dbReference>
<dbReference type="InterPro" id="IPR050334">
    <property type="entry name" value="Molybdenum_import_ModC"/>
</dbReference>
<keyword evidence="5" id="KW-1185">Reference proteome</keyword>
<dbReference type="Proteomes" id="UP000323646">
    <property type="component" value="Unassembled WGS sequence"/>
</dbReference>
<evidence type="ECO:0000256" key="2">
    <source>
        <dbReference type="ARBA" id="ARBA00022840"/>
    </source>
</evidence>